<dbReference type="AlphaFoldDB" id="A0A9D4BJV8"/>
<dbReference type="EMBL" id="JAIWYP010000016">
    <property type="protein sequence ID" value="KAH3698440.1"/>
    <property type="molecule type" value="Genomic_DNA"/>
</dbReference>
<proteinExistence type="predicted"/>
<accession>A0A9D4BJV8</accession>
<gene>
    <name evidence="1" type="ORF">DPMN_085960</name>
</gene>
<reference evidence="1" key="1">
    <citation type="journal article" date="2019" name="bioRxiv">
        <title>The Genome of the Zebra Mussel, Dreissena polymorpha: A Resource for Invasive Species Research.</title>
        <authorList>
            <person name="McCartney M.A."/>
            <person name="Auch B."/>
            <person name="Kono T."/>
            <person name="Mallez S."/>
            <person name="Zhang Y."/>
            <person name="Obille A."/>
            <person name="Becker A."/>
            <person name="Abrahante J.E."/>
            <person name="Garbe J."/>
            <person name="Badalamenti J.P."/>
            <person name="Herman A."/>
            <person name="Mangelson H."/>
            <person name="Liachko I."/>
            <person name="Sullivan S."/>
            <person name="Sone E.D."/>
            <person name="Koren S."/>
            <person name="Silverstein K.A.T."/>
            <person name="Beckman K.B."/>
            <person name="Gohl D.M."/>
        </authorList>
    </citation>
    <scope>NUCLEOTIDE SEQUENCE</scope>
    <source>
        <strain evidence="1">Duluth1</strain>
        <tissue evidence="1">Whole animal</tissue>
    </source>
</reference>
<evidence type="ECO:0000313" key="2">
    <source>
        <dbReference type="Proteomes" id="UP000828390"/>
    </source>
</evidence>
<reference evidence="1" key="2">
    <citation type="submission" date="2020-11" db="EMBL/GenBank/DDBJ databases">
        <authorList>
            <person name="McCartney M.A."/>
            <person name="Auch B."/>
            <person name="Kono T."/>
            <person name="Mallez S."/>
            <person name="Becker A."/>
            <person name="Gohl D.M."/>
            <person name="Silverstein K.A.T."/>
            <person name="Koren S."/>
            <person name="Bechman K.B."/>
            <person name="Herman A."/>
            <person name="Abrahante J.E."/>
            <person name="Garbe J."/>
        </authorList>
    </citation>
    <scope>NUCLEOTIDE SEQUENCE</scope>
    <source>
        <strain evidence="1">Duluth1</strain>
        <tissue evidence="1">Whole animal</tissue>
    </source>
</reference>
<name>A0A9D4BJV8_DREPO</name>
<organism evidence="1 2">
    <name type="scientific">Dreissena polymorpha</name>
    <name type="common">Zebra mussel</name>
    <name type="synonym">Mytilus polymorpha</name>
    <dbReference type="NCBI Taxonomy" id="45954"/>
    <lineage>
        <taxon>Eukaryota</taxon>
        <taxon>Metazoa</taxon>
        <taxon>Spiralia</taxon>
        <taxon>Lophotrochozoa</taxon>
        <taxon>Mollusca</taxon>
        <taxon>Bivalvia</taxon>
        <taxon>Autobranchia</taxon>
        <taxon>Heteroconchia</taxon>
        <taxon>Euheterodonta</taxon>
        <taxon>Imparidentia</taxon>
        <taxon>Neoheterodontei</taxon>
        <taxon>Myida</taxon>
        <taxon>Dreissenoidea</taxon>
        <taxon>Dreissenidae</taxon>
        <taxon>Dreissena</taxon>
    </lineage>
</organism>
<evidence type="ECO:0000313" key="1">
    <source>
        <dbReference type="EMBL" id="KAH3698440.1"/>
    </source>
</evidence>
<sequence length="95" mass="11087">MCLVHRDAEDLDNEMPTLEIVDFGDDVSREERRIYQIGNDTKSLNKFWTMDLSRQMFKRHNLNHSANVLGLFSDLRGDQFPNIGSLLLVYEIGRD</sequence>
<dbReference type="Proteomes" id="UP000828390">
    <property type="component" value="Unassembled WGS sequence"/>
</dbReference>
<comment type="caution">
    <text evidence="1">The sequence shown here is derived from an EMBL/GenBank/DDBJ whole genome shotgun (WGS) entry which is preliminary data.</text>
</comment>
<protein>
    <submittedName>
        <fullName evidence="1">Uncharacterized protein</fullName>
    </submittedName>
</protein>
<keyword evidence="2" id="KW-1185">Reference proteome</keyword>